<name>A0A1V9EBF5_9BACT</name>
<evidence type="ECO:0000313" key="2">
    <source>
        <dbReference type="EMBL" id="OQP43436.1"/>
    </source>
</evidence>
<comment type="caution">
    <text evidence="2">The sequence shown here is derived from an EMBL/GenBank/DDBJ whole genome shotgun (WGS) entry which is preliminary data.</text>
</comment>
<organism evidence="2 3">
    <name type="scientific">Niastella yeongjuensis</name>
    <dbReference type="NCBI Taxonomy" id="354355"/>
    <lineage>
        <taxon>Bacteria</taxon>
        <taxon>Pseudomonadati</taxon>
        <taxon>Bacteroidota</taxon>
        <taxon>Chitinophagia</taxon>
        <taxon>Chitinophagales</taxon>
        <taxon>Chitinophagaceae</taxon>
        <taxon>Niastella</taxon>
    </lineage>
</organism>
<feature type="domain" description="RES" evidence="1">
    <location>
        <begin position="223"/>
        <end position="381"/>
    </location>
</feature>
<evidence type="ECO:0000259" key="1">
    <source>
        <dbReference type="SMART" id="SM00953"/>
    </source>
</evidence>
<dbReference type="RefSeq" id="WP_081203098.1">
    <property type="nucleotide sequence ID" value="NZ_FOCZ01000006.1"/>
</dbReference>
<accession>A0A1V9EBF5</accession>
<sequence length="469" mass="53026">MVPNDYPKDIDELKYKKLCYKCVGESFLKVLLGKGKRSKCDYCGKIQAAGTLGFLSEKVKDAFQDYYDRTPDEPGDYYNPHKYWFRDGDDIVDVIADAAGVEEEVAKDIQAILEIEHEDFDTSAIGIENEFASGSMYILKPLNDESFHKKWVEFKELSKSFKPGSKAALDKILSEIFTGVYELKTRNNKSPIVEIGPGKAINKLYRARCFYTDEDLLKAFKYPDSELCPPPPHKAKPGRMNKEGVPVFYGAESREVVINEVRPPVGSKVAVAEFEIIRQLKILDLSLLKSVDNAGSIFDPDELPKRIRTDFLRKLSTLISYPVMPGDEVSEYCPTQRVAEFLSQTIGLDGIRFPSVQSGMKEMNITLFSHACSVEKIILPVGSKVSGNLLYEDEDYYQEYSVSITHPKNARTPVRNSVIPHALKIDPRSITVHGINALRYDFTVNNVSRQVFEESERDDLDTTEVFGTR</sequence>
<proteinExistence type="predicted"/>
<dbReference type="Pfam" id="PF08808">
    <property type="entry name" value="RES"/>
    <property type="match status" value="1"/>
</dbReference>
<dbReference type="Proteomes" id="UP000192610">
    <property type="component" value="Unassembled WGS sequence"/>
</dbReference>
<dbReference type="AlphaFoldDB" id="A0A1V9EBF5"/>
<reference evidence="3" key="1">
    <citation type="submission" date="2016-04" db="EMBL/GenBank/DDBJ databases">
        <authorList>
            <person name="Chen L."/>
            <person name="Zhuang W."/>
            <person name="Wang G."/>
        </authorList>
    </citation>
    <scope>NUCLEOTIDE SEQUENCE [LARGE SCALE GENOMIC DNA]</scope>
    <source>
        <strain evidence="3">17621</strain>
    </source>
</reference>
<gene>
    <name evidence="2" type="ORF">A4H97_33940</name>
</gene>
<dbReference type="SMART" id="SM00953">
    <property type="entry name" value="RES"/>
    <property type="match status" value="1"/>
</dbReference>
<protein>
    <recommendedName>
        <fullName evidence="1">RES domain-containing protein</fullName>
    </recommendedName>
</protein>
<keyword evidence="3" id="KW-1185">Reference proteome</keyword>
<dbReference type="OrthoDB" id="648213at2"/>
<dbReference type="EMBL" id="LVXG01000046">
    <property type="protein sequence ID" value="OQP43436.1"/>
    <property type="molecule type" value="Genomic_DNA"/>
</dbReference>
<evidence type="ECO:0000313" key="3">
    <source>
        <dbReference type="Proteomes" id="UP000192610"/>
    </source>
</evidence>
<dbReference type="InterPro" id="IPR014914">
    <property type="entry name" value="RES_dom"/>
</dbReference>